<dbReference type="PANTHER" id="PTHR43215">
    <property type="entry name" value="RADIAL SPOKE HEAD 1 HOMOLOG"/>
    <property type="match status" value="1"/>
</dbReference>
<comment type="caution">
    <text evidence="2">The sequence shown here is derived from an EMBL/GenBank/DDBJ whole genome shotgun (WGS) entry which is preliminary data.</text>
</comment>
<accession>A0A1R2C3G1</accession>
<evidence type="ECO:0000313" key="3">
    <source>
        <dbReference type="Proteomes" id="UP000187209"/>
    </source>
</evidence>
<dbReference type="Proteomes" id="UP000187209">
    <property type="component" value="Unassembled WGS sequence"/>
</dbReference>
<dbReference type="AlphaFoldDB" id="A0A1R2C3G1"/>
<dbReference type="EMBL" id="MPUH01000300">
    <property type="protein sequence ID" value="OMJ83546.1"/>
    <property type="molecule type" value="Genomic_DNA"/>
</dbReference>
<protein>
    <recommendedName>
        <fullName evidence="4">MORN repeat protein</fullName>
    </recommendedName>
</protein>
<proteinExistence type="predicted"/>
<reference evidence="2 3" key="1">
    <citation type="submission" date="2016-11" db="EMBL/GenBank/DDBJ databases">
        <title>The macronuclear genome of Stentor coeruleus: a giant cell with tiny introns.</title>
        <authorList>
            <person name="Slabodnick M."/>
            <person name="Ruby J.G."/>
            <person name="Reiff S.B."/>
            <person name="Swart E.C."/>
            <person name="Gosai S."/>
            <person name="Prabakaran S."/>
            <person name="Witkowska E."/>
            <person name="Larue G.E."/>
            <person name="Fisher S."/>
            <person name="Freeman R.M."/>
            <person name="Gunawardena J."/>
            <person name="Chu W."/>
            <person name="Stover N.A."/>
            <person name="Gregory B.D."/>
            <person name="Nowacki M."/>
            <person name="Derisi J."/>
            <person name="Roy S.W."/>
            <person name="Marshall W.F."/>
            <person name="Sood P."/>
        </authorList>
    </citation>
    <scope>NUCLEOTIDE SEQUENCE [LARGE SCALE GENOMIC DNA]</scope>
    <source>
        <strain evidence="2">WM001</strain>
    </source>
</reference>
<keyword evidence="1" id="KW-0677">Repeat</keyword>
<dbReference type="SUPFAM" id="SSF82185">
    <property type="entry name" value="Histone H3 K4-specific methyltransferase SET7/9 N-terminal domain"/>
    <property type="match status" value="2"/>
</dbReference>
<dbReference type="PANTHER" id="PTHR43215:SF14">
    <property type="entry name" value="RADIAL SPOKE HEAD 1 HOMOLOG"/>
    <property type="match status" value="1"/>
</dbReference>
<dbReference type="SMART" id="SM00698">
    <property type="entry name" value="MORN"/>
    <property type="match status" value="8"/>
</dbReference>
<keyword evidence="3" id="KW-1185">Reference proteome</keyword>
<organism evidence="2 3">
    <name type="scientific">Stentor coeruleus</name>
    <dbReference type="NCBI Taxonomy" id="5963"/>
    <lineage>
        <taxon>Eukaryota</taxon>
        <taxon>Sar</taxon>
        <taxon>Alveolata</taxon>
        <taxon>Ciliophora</taxon>
        <taxon>Postciliodesmatophora</taxon>
        <taxon>Heterotrichea</taxon>
        <taxon>Heterotrichida</taxon>
        <taxon>Stentoridae</taxon>
        <taxon>Stentor</taxon>
    </lineage>
</organism>
<dbReference type="Gene3D" id="2.20.110.10">
    <property type="entry name" value="Histone H3 K4-specific methyltransferase SET7/9 N-terminal domain"/>
    <property type="match status" value="3"/>
</dbReference>
<evidence type="ECO:0000313" key="2">
    <source>
        <dbReference type="EMBL" id="OMJ83546.1"/>
    </source>
</evidence>
<gene>
    <name evidence="2" type="ORF">SteCoe_15514</name>
</gene>
<sequence length="346" mass="39450">MGGACSCFQNPNSMSLKLEDTEYIINEETHAGCEISSNLTATFFQGKNIKQLLKQVIISKYLACLLNPSSFKIKYPLCTQSLKDIESDIIKSNESEYGDYRIISIWGELTIPLPLIIIDDIYYQGEWDFLTKLPHGGGTFYNKSTGEKYTGNLKHGKKHGLGRLIQSNGDLYEGEFYEGEMHGNGTLLYFQGKVYIGEFKKGYKEGYGKEQDRHDSCYEGDFIKNKRHGNGKLIWADGKIYSGEFFNDKIHGLGECCWPEGKRYYGQWANDKQHGEGQCVWDDGREYVGQYFKGQEDGKGKMLMTNGDIYDVTWRKGKQHGTGTVTINEDVRKGVWENGEFVKWVD</sequence>
<name>A0A1R2C3G1_9CILI</name>
<evidence type="ECO:0000256" key="1">
    <source>
        <dbReference type="ARBA" id="ARBA00022737"/>
    </source>
</evidence>
<dbReference type="OrthoDB" id="203073at2759"/>
<evidence type="ECO:0008006" key="4">
    <source>
        <dbReference type="Google" id="ProtNLM"/>
    </source>
</evidence>
<dbReference type="Pfam" id="PF02493">
    <property type="entry name" value="MORN"/>
    <property type="match status" value="8"/>
</dbReference>
<dbReference type="InterPro" id="IPR003409">
    <property type="entry name" value="MORN"/>
</dbReference>